<reference evidence="9" key="1">
    <citation type="submission" date="2016-11" db="EMBL/GenBank/DDBJ databases">
        <authorList>
            <person name="Varghese N."/>
            <person name="Submissions S."/>
        </authorList>
    </citation>
    <scope>NUCLEOTIDE SEQUENCE [LARGE SCALE GENOMIC DNA]</scope>
    <source>
        <strain evidence="9">DSM 26899</strain>
    </source>
</reference>
<dbReference type="InterPro" id="IPR051906">
    <property type="entry name" value="TolC-like"/>
</dbReference>
<evidence type="ECO:0000256" key="7">
    <source>
        <dbReference type="ARBA" id="ARBA00023237"/>
    </source>
</evidence>
<evidence type="ECO:0000313" key="8">
    <source>
        <dbReference type="EMBL" id="SHL05688.1"/>
    </source>
</evidence>
<dbReference type="Proteomes" id="UP000184364">
    <property type="component" value="Unassembled WGS sequence"/>
</dbReference>
<evidence type="ECO:0000256" key="6">
    <source>
        <dbReference type="ARBA" id="ARBA00023136"/>
    </source>
</evidence>
<keyword evidence="5" id="KW-0812">Transmembrane</keyword>
<dbReference type="GO" id="GO:0009279">
    <property type="term" value="C:cell outer membrane"/>
    <property type="evidence" value="ECO:0007669"/>
    <property type="project" value="UniProtKB-SubCell"/>
</dbReference>
<keyword evidence="4" id="KW-1134">Transmembrane beta strand</keyword>
<dbReference type="AlphaFoldDB" id="A0A1M6XIF6"/>
<proteinExistence type="inferred from homology"/>
<comment type="subcellular location">
    <subcellularLocation>
        <location evidence="1">Cell outer membrane</location>
    </subcellularLocation>
</comment>
<accession>A0A1M6XIF6</accession>
<dbReference type="PANTHER" id="PTHR30026">
    <property type="entry name" value="OUTER MEMBRANE PROTEIN TOLC"/>
    <property type="match status" value="1"/>
</dbReference>
<organism evidence="8 9">
    <name type="scientific">Chryseobacterium polytrichastri</name>
    <dbReference type="NCBI Taxonomy" id="1302687"/>
    <lineage>
        <taxon>Bacteria</taxon>
        <taxon>Pseudomonadati</taxon>
        <taxon>Bacteroidota</taxon>
        <taxon>Flavobacteriia</taxon>
        <taxon>Flavobacteriales</taxon>
        <taxon>Weeksellaceae</taxon>
        <taxon>Chryseobacterium group</taxon>
        <taxon>Chryseobacterium</taxon>
    </lineage>
</organism>
<dbReference type="GO" id="GO:0015562">
    <property type="term" value="F:efflux transmembrane transporter activity"/>
    <property type="evidence" value="ECO:0007669"/>
    <property type="project" value="InterPro"/>
</dbReference>
<dbReference type="GO" id="GO:0015288">
    <property type="term" value="F:porin activity"/>
    <property type="evidence" value="ECO:0007669"/>
    <property type="project" value="TreeGrafter"/>
</dbReference>
<comment type="similarity">
    <text evidence="2">Belongs to the outer membrane factor (OMF) (TC 1.B.17) family.</text>
</comment>
<gene>
    <name evidence="8" type="ORF">SAMN05444267_101123</name>
</gene>
<dbReference type="EMBL" id="FRAV01000011">
    <property type="protein sequence ID" value="SHL05688.1"/>
    <property type="molecule type" value="Genomic_DNA"/>
</dbReference>
<dbReference type="InterPro" id="IPR003423">
    <property type="entry name" value="OMP_efflux"/>
</dbReference>
<dbReference type="Pfam" id="PF02321">
    <property type="entry name" value="OEP"/>
    <property type="match status" value="2"/>
</dbReference>
<dbReference type="PANTHER" id="PTHR30026:SF20">
    <property type="entry name" value="OUTER MEMBRANE PROTEIN TOLC"/>
    <property type="match status" value="1"/>
</dbReference>
<dbReference type="STRING" id="1302687.SAMN05444267_101123"/>
<dbReference type="RefSeq" id="WP_073292562.1">
    <property type="nucleotide sequence ID" value="NZ_FRAV01000011.1"/>
</dbReference>
<keyword evidence="7" id="KW-0998">Cell outer membrane</keyword>
<protein>
    <submittedName>
        <fullName evidence="8">Outer membrane protein</fullName>
    </submittedName>
</protein>
<dbReference type="OrthoDB" id="9811587at2"/>
<keyword evidence="9" id="KW-1185">Reference proteome</keyword>
<evidence type="ECO:0000256" key="5">
    <source>
        <dbReference type="ARBA" id="ARBA00022692"/>
    </source>
</evidence>
<dbReference type="GO" id="GO:1990281">
    <property type="term" value="C:efflux pump complex"/>
    <property type="evidence" value="ECO:0007669"/>
    <property type="project" value="TreeGrafter"/>
</dbReference>
<sequence>MKNFIFIFFVGLFPAQQTWNLQQCLDYASANHPLIKQATVTVTKNERLITGAKGMLLPSVEAGVNHSYSFGSSINQSSNQRETLNTQYDQFSARADWELVNWKNFLNISLSKLNKETSTYKLKQVQNEVKLNVIQMFFAYQNSRSWLDVLQTQISGIEDQIKRTEKEVEIGSRPKSDVYDIKANLGTLQEQWVSAKNQRDLSKINLFNALALRSDSLDFVINEENILSETEFKDPNFTQNLLEKNPAYQSVIAEINAQKKKKDIARSGYWPTLNGSYSWSSFYNKVLGKDDIAATNFSDQLAQNKNQSLNFGLSIPVFNKLQVKTNVEIAKLNIINSNYDKELVINTLTKSINSIKAQFLNAQEKYNLLDANFENQKLSFQKSEEKYKEGLMDAYTFFVVRNGWLQANYNLISSKNDLIQQTELLKVMESGF</sequence>
<keyword evidence="6" id="KW-0472">Membrane</keyword>
<keyword evidence="3" id="KW-0813">Transport</keyword>
<evidence type="ECO:0000256" key="1">
    <source>
        <dbReference type="ARBA" id="ARBA00004442"/>
    </source>
</evidence>
<evidence type="ECO:0000256" key="3">
    <source>
        <dbReference type="ARBA" id="ARBA00022448"/>
    </source>
</evidence>
<name>A0A1M6XIF6_9FLAO</name>
<evidence type="ECO:0000256" key="4">
    <source>
        <dbReference type="ARBA" id="ARBA00022452"/>
    </source>
</evidence>
<evidence type="ECO:0000256" key="2">
    <source>
        <dbReference type="ARBA" id="ARBA00007613"/>
    </source>
</evidence>
<dbReference type="SUPFAM" id="SSF56954">
    <property type="entry name" value="Outer membrane efflux proteins (OEP)"/>
    <property type="match status" value="1"/>
</dbReference>
<evidence type="ECO:0000313" key="9">
    <source>
        <dbReference type="Proteomes" id="UP000184364"/>
    </source>
</evidence>
<dbReference type="Gene3D" id="1.20.1600.10">
    <property type="entry name" value="Outer membrane efflux proteins (OEP)"/>
    <property type="match status" value="1"/>
</dbReference>